<sequence>MKNNGVWLPLIASVGVGAATYYTMTKNNQGVGQTLQKMIPFVSQMSGGSSETPNTRPTWYELTDMKE</sequence>
<evidence type="ECO:0000256" key="1">
    <source>
        <dbReference type="SAM" id="Phobius"/>
    </source>
</evidence>
<dbReference type="Proteomes" id="UP001275315">
    <property type="component" value="Unassembled WGS sequence"/>
</dbReference>
<evidence type="ECO:0000313" key="3">
    <source>
        <dbReference type="Proteomes" id="UP001275315"/>
    </source>
</evidence>
<feature type="transmembrane region" description="Helical" evidence="1">
    <location>
        <begin position="6"/>
        <end position="24"/>
    </location>
</feature>
<organism evidence="2 3">
    <name type="scientific">Paracerasibacillus soli</name>
    <dbReference type="NCBI Taxonomy" id="480284"/>
    <lineage>
        <taxon>Bacteria</taxon>
        <taxon>Bacillati</taxon>
        <taxon>Bacillota</taxon>
        <taxon>Bacilli</taxon>
        <taxon>Bacillales</taxon>
        <taxon>Bacillaceae</taxon>
        <taxon>Paracerasibacillus</taxon>
    </lineage>
</organism>
<reference evidence="2 3" key="1">
    <citation type="submission" date="2023-10" db="EMBL/GenBank/DDBJ databases">
        <title>Virgibacillus soli CC-YMP-6 genome.</title>
        <authorList>
            <person name="Miliotis G."/>
            <person name="Sengupta P."/>
            <person name="Hameed A."/>
            <person name="Chuvochina M."/>
            <person name="Mcdonagh F."/>
            <person name="Simpson A.C."/>
            <person name="Singh N.K."/>
            <person name="Rekha P.D."/>
            <person name="Raman K."/>
            <person name="Hugenholtz P."/>
            <person name="Venkateswaran K."/>
        </authorList>
    </citation>
    <scope>NUCLEOTIDE SEQUENCE [LARGE SCALE GENOMIC DNA]</scope>
    <source>
        <strain evidence="2 3">CC-YMP-6</strain>
    </source>
</reference>
<keyword evidence="1" id="KW-0812">Transmembrane</keyword>
<dbReference type="RefSeq" id="WP_320379450.1">
    <property type="nucleotide sequence ID" value="NZ_JAWDIQ010000001.1"/>
</dbReference>
<keyword evidence="3" id="KW-1185">Reference proteome</keyword>
<name>A0ABU5CQT4_9BACI</name>
<keyword evidence="1" id="KW-0472">Membrane</keyword>
<dbReference type="EMBL" id="JAWDIQ010000001">
    <property type="protein sequence ID" value="MDY0408738.1"/>
    <property type="molecule type" value="Genomic_DNA"/>
</dbReference>
<gene>
    <name evidence="2" type="ORF">RWD45_09460</name>
</gene>
<comment type="caution">
    <text evidence="2">The sequence shown here is derived from an EMBL/GenBank/DDBJ whole genome shotgun (WGS) entry which is preliminary data.</text>
</comment>
<protein>
    <submittedName>
        <fullName evidence="2">Uncharacterized protein</fullName>
    </submittedName>
</protein>
<evidence type="ECO:0000313" key="2">
    <source>
        <dbReference type="EMBL" id="MDY0408738.1"/>
    </source>
</evidence>
<keyword evidence="1" id="KW-1133">Transmembrane helix</keyword>
<accession>A0ABU5CQT4</accession>
<proteinExistence type="predicted"/>